<name>A4C4Y3_9GAMM</name>
<feature type="transmembrane region" description="Helical" evidence="1">
    <location>
        <begin position="34"/>
        <end position="54"/>
    </location>
</feature>
<dbReference type="eggNOG" id="ENOG5032U09">
    <property type="taxonomic scope" value="Bacteria"/>
</dbReference>
<keyword evidence="1" id="KW-0472">Membrane</keyword>
<proteinExistence type="predicted"/>
<accession>A4C4Y3</accession>
<feature type="transmembrane region" description="Helical" evidence="1">
    <location>
        <begin position="60"/>
        <end position="81"/>
    </location>
</feature>
<dbReference type="HOGENOM" id="CLU_846965_0_0_6"/>
<keyword evidence="1" id="KW-0812">Transmembrane</keyword>
<dbReference type="EMBL" id="AAOH01000001">
    <property type="protein sequence ID" value="EAR30615.1"/>
    <property type="molecule type" value="Genomic_DNA"/>
</dbReference>
<comment type="caution">
    <text evidence="2">The sequence shown here is derived from an EMBL/GenBank/DDBJ whole genome shotgun (WGS) entry which is preliminary data.</text>
</comment>
<evidence type="ECO:0000313" key="2">
    <source>
        <dbReference type="EMBL" id="EAR30615.1"/>
    </source>
</evidence>
<sequence length="328" mass="37558">MFLSLKHYPEIARHANSERMLNITRKHLQKPSGFWLIDISVFLLLVYTCFFIELSQSLPFLTQLAALVMSFIVINQCIRLWSINTWQRQQFLALLPTLTKHANQSDIAFQQVNFNQLWRDSNVTKRYRVRFDLPITQPLFEFGYIALIASDEKAIIRWFDKNESGVPTEREIMIQILNEAVIPAHFNTGLAVTLTLNEKPITANITEVLNGPSKNTPSCLLEPTSIFDDQAIKIPYGQLMHIVRFANAPGVLPLLGKIKATQHKDTYQAELIHCFEPQLVALKIAITPEQRQLLCGDQLQLTFGDTVLTELEIVSICAPFIKPRYSEY</sequence>
<keyword evidence="3" id="KW-1185">Reference proteome</keyword>
<protein>
    <submittedName>
        <fullName evidence="2">Uncharacterized protein</fullName>
    </submittedName>
</protein>
<dbReference type="RefSeq" id="WP_009836913.1">
    <property type="nucleotide sequence ID" value="NZ_AAOH01000001.1"/>
</dbReference>
<organism evidence="2 3">
    <name type="scientific">Pseudoalteromonas tunicata D2</name>
    <dbReference type="NCBI Taxonomy" id="87626"/>
    <lineage>
        <taxon>Bacteria</taxon>
        <taxon>Pseudomonadati</taxon>
        <taxon>Pseudomonadota</taxon>
        <taxon>Gammaproteobacteria</taxon>
        <taxon>Alteromonadales</taxon>
        <taxon>Pseudoalteromonadaceae</taxon>
        <taxon>Pseudoalteromonas</taxon>
    </lineage>
</organism>
<dbReference type="OrthoDB" id="6293716at2"/>
<reference evidence="2 3" key="1">
    <citation type="submission" date="2006-02" db="EMBL/GenBank/DDBJ databases">
        <authorList>
            <person name="Moran M.A."/>
            <person name="Kjelleberg S."/>
            <person name="Egan S."/>
            <person name="Saunders N."/>
            <person name="Thomas T."/>
            <person name="Ferriera S."/>
            <person name="Johnson J."/>
            <person name="Kravitz S."/>
            <person name="Halpern A."/>
            <person name="Remington K."/>
            <person name="Beeson K."/>
            <person name="Tran B."/>
            <person name="Rogers Y.-H."/>
            <person name="Friedman R."/>
            <person name="Venter J.C."/>
        </authorList>
    </citation>
    <scope>NUCLEOTIDE SEQUENCE [LARGE SCALE GENOMIC DNA]</scope>
    <source>
        <strain evidence="2 3">D2</strain>
    </source>
</reference>
<dbReference type="AlphaFoldDB" id="A4C4Y3"/>
<evidence type="ECO:0000256" key="1">
    <source>
        <dbReference type="SAM" id="Phobius"/>
    </source>
</evidence>
<dbReference type="Proteomes" id="UP000006201">
    <property type="component" value="Unassembled WGS sequence"/>
</dbReference>
<keyword evidence="1" id="KW-1133">Transmembrane helix</keyword>
<gene>
    <name evidence="2" type="ORF">PTD2_03561</name>
</gene>
<evidence type="ECO:0000313" key="3">
    <source>
        <dbReference type="Proteomes" id="UP000006201"/>
    </source>
</evidence>